<dbReference type="Pfam" id="PF14223">
    <property type="entry name" value="Retrotran_gag_2"/>
    <property type="match status" value="1"/>
</dbReference>
<proteinExistence type="predicted"/>
<organism evidence="2 3">
    <name type="scientific">Handroanthus impetiginosus</name>
    <dbReference type="NCBI Taxonomy" id="429701"/>
    <lineage>
        <taxon>Eukaryota</taxon>
        <taxon>Viridiplantae</taxon>
        <taxon>Streptophyta</taxon>
        <taxon>Embryophyta</taxon>
        <taxon>Tracheophyta</taxon>
        <taxon>Spermatophyta</taxon>
        <taxon>Magnoliopsida</taxon>
        <taxon>eudicotyledons</taxon>
        <taxon>Gunneridae</taxon>
        <taxon>Pentapetalae</taxon>
        <taxon>asterids</taxon>
        <taxon>lamiids</taxon>
        <taxon>Lamiales</taxon>
        <taxon>Bignoniaceae</taxon>
        <taxon>Crescentiina</taxon>
        <taxon>Tabebuia alliance</taxon>
        <taxon>Handroanthus</taxon>
    </lineage>
</organism>
<comment type="caution">
    <text evidence="2">The sequence shown here is derived from an EMBL/GenBank/DDBJ whole genome shotgun (WGS) entry which is preliminary data.</text>
</comment>
<accession>A0A2G9HX78</accession>
<name>A0A2G9HX78_9LAMI</name>
<dbReference type="EMBL" id="NKXS01000825">
    <property type="protein sequence ID" value="PIN22109.1"/>
    <property type="molecule type" value="Genomic_DNA"/>
</dbReference>
<evidence type="ECO:0008006" key="4">
    <source>
        <dbReference type="Google" id="ProtNLM"/>
    </source>
</evidence>
<dbReference type="PANTHER" id="PTHR34676">
    <property type="entry name" value="DUF4219 DOMAIN-CONTAINING PROTEIN-RELATED"/>
    <property type="match status" value="1"/>
</dbReference>
<reference evidence="3" key="1">
    <citation type="journal article" date="2018" name="Gigascience">
        <title>Genome assembly of the Pink Ipe (Handroanthus impetiginosus, Bignoniaceae), a highly valued, ecologically keystone Neotropical timber forest tree.</title>
        <authorList>
            <person name="Silva-Junior O.B."/>
            <person name="Grattapaglia D."/>
            <person name="Novaes E."/>
            <person name="Collevatti R.G."/>
        </authorList>
    </citation>
    <scope>NUCLEOTIDE SEQUENCE [LARGE SCALE GENOMIC DNA]</scope>
    <source>
        <strain evidence="3">cv. UFG-1</strain>
    </source>
</reference>
<sequence>MEKIKTNYSLWRGRIKEFLLTIDFELRFVMKLGYKGPIKNTNEIIDIDQLKDIPKEEKRAMSIDAKAKDILACALTRQEYNRVCNCETAKQMWDMLQITHEGIKQVRQERIIILTNQYEMFQMLPSEDIEQMYTHLMDLIHPLSFPYHWTPKVTAIQEAKDLSTITIYEFIGSLTSHEITLLNKDRIPNSKENKNIAFNTEHDTEKETRDEQDDSEFDEELAMITKRIQRLGNFQSKTQKIKSNKKGSPLESQKTVTVGWYECKEIGHIKSKCPKLKKNQKEKGKAVASTWDNSDNEFQNEEERLMAGEEKCPIKGLISTKFIWVPKFTTSNTKGPNEQ</sequence>
<dbReference type="OrthoDB" id="913719at2759"/>
<feature type="region of interest" description="Disordered" evidence="1">
    <location>
        <begin position="196"/>
        <end position="216"/>
    </location>
</feature>
<feature type="compositionally biased region" description="Basic and acidic residues" evidence="1">
    <location>
        <begin position="196"/>
        <end position="209"/>
    </location>
</feature>
<keyword evidence="3" id="KW-1185">Reference proteome</keyword>
<evidence type="ECO:0000313" key="3">
    <source>
        <dbReference type="Proteomes" id="UP000231279"/>
    </source>
</evidence>
<protein>
    <recommendedName>
        <fullName evidence="4">CCHC-type domain-containing protein</fullName>
    </recommendedName>
</protein>
<dbReference type="AlphaFoldDB" id="A0A2G9HX78"/>
<evidence type="ECO:0000313" key="2">
    <source>
        <dbReference type="EMBL" id="PIN22109.1"/>
    </source>
</evidence>
<gene>
    <name evidence="2" type="ORF">CDL12_05199</name>
</gene>
<dbReference type="Proteomes" id="UP000231279">
    <property type="component" value="Unassembled WGS sequence"/>
</dbReference>
<evidence type="ECO:0000256" key="1">
    <source>
        <dbReference type="SAM" id="MobiDB-lite"/>
    </source>
</evidence>
<dbReference type="STRING" id="429701.A0A2G9HX78"/>
<dbReference type="Gene3D" id="4.10.60.10">
    <property type="entry name" value="Zinc finger, CCHC-type"/>
    <property type="match status" value="1"/>
</dbReference>
<dbReference type="PANTHER" id="PTHR34676:SF17">
    <property type="entry name" value="OS06G0684500 PROTEIN"/>
    <property type="match status" value="1"/>
</dbReference>